<dbReference type="EMBL" id="VCGU01000003">
    <property type="protein sequence ID" value="TRY77951.1"/>
    <property type="molecule type" value="Genomic_DNA"/>
</dbReference>
<evidence type="ECO:0000256" key="1">
    <source>
        <dbReference type="ARBA" id="ARBA00004123"/>
    </source>
</evidence>
<feature type="compositionally biased region" description="Low complexity" evidence="7">
    <location>
        <begin position="327"/>
        <end position="340"/>
    </location>
</feature>
<comment type="subcellular location">
    <subcellularLocation>
        <location evidence="1 6">Nucleus</location>
    </subcellularLocation>
</comment>
<evidence type="ECO:0000313" key="10">
    <source>
        <dbReference type="Proteomes" id="UP000318571"/>
    </source>
</evidence>
<feature type="compositionally biased region" description="Polar residues" evidence="7">
    <location>
        <begin position="560"/>
        <end position="572"/>
    </location>
</feature>
<dbReference type="GO" id="GO:0005634">
    <property type="term" value="C:nucleus"/>
    <property type="evidence" value="ECO:0007669"/>
    <property type="project" value="UniProtKB-SubCell"/>
</dbReference>
<proteinExistence type="inferred from homology"/>
<evidence type="ECO:0000256" key="5">
    <source>
        <dbReference type="ARBA" id="ARBA00023242"/>
    </source>
</evidence>
<feature type="region of interest" description="Disordered" evidence="7">
    <location>
        <begin position="320"/>
        <end position="398"/>
    </location>
</feature>
<feature type="region of interest" description="Disordered" evidence="7">
    <location>
        <begin position="560"/>
        <end position="580"/>
    </location>
</feature>
<evidence type="ECO:0000256" key="6">
    <source>
        <dbReference type="RuleBase" id="RU361124"/>
    </source>
</evidence>
<protein>
    <recommendedName>
        <fullName evidence="6">Enhancer of polycomb-like protein</fullName>
    </recommendedName>
</protein>
<gene>
    <name evidence="9" type="ORF">TCAL_06465</name>
</gene>
<evidence type="ECO:0000256" key="4">
    <source>
        <dbReference type="ARBA" id="ARBA00023163"/>
    </source>
</evidence>
<dbReference type="OrthoDB" id="435275at2759"/>
<dbReference type="OMA" id="CAQNFAS"/>
<reference evidence="9 10" key="1">
    <citation type="journal article" date="2018" name="Nat. Ecol. Evol.">
        <title>Genomic signatures of mitonuclear coevolution across populations of Tigriopus californicus.</title>
        <authorList>
            <person name="Barreto F.S."/>
            <person name="Watson E.T."/>
            <person name="Lima T.G."/>
            <person name="Willett C.S."/>
            <person name="Edmands S."/>
            <person name="Li W."/>
            <person name="Burton R.S."/>
        </authorList>
    </citation>
    <scope>NUCLEOTIDE SEQUENCE [LARGE SCALE GENOMIC DNA]</scope>
    <source>
        <strain evidence="9 10">San Diego</strain>
    </source>
</reference>
<organism evidence="9 10">
    <name type="scientific">Tigriopus californicus</name>
    <name type="common">Marine copepod</name>
    <dbReference type="NCBI Taxonomy" id="6832"/>
    <lineage>
        <taxon>Eukaryota</taxon>
        <taxon>Metazoa</taxon>
        <taxon>Ecdysozoa</taxon>
        <taxon>Arthropoda</taxon>
        <taxon>Crustacea</taxon>
        <taxon>Multicrustacea</taxon>
        <taxon>Hexanauplia</taxon>
        <taxon>Copepoda</taxon>
        <taxon>Harpacticoida</taxon>
        <taxon>Harpacticidae</taxon>
        <taxon>Tigriopus</taxon>
    </lineage>
</organism>
<feature type="compositionally biased region" description="Basic residues" evidence="7">
    <location>
        <begin position="344"/>
        <end position="363"/>
    </location>
</feature>
<feature type="domain" description="Enhancer of polycomb-like N-terminal" evidence="8">
    <location>
        <begin position="9"/>
        <end position="156"/>
    </location>
</feature>
<dbReference type="InterPro" id="IPR019542">
    <property type="entry name" value="Enhancer_polycomb-like_N"/>
</dbReference>
<dbReference type="PANTHER" id="PTHR14898">
    <property type="entry name" value="ENHANCER OF POLYCOMB"/>
    <property type="match status" value="1"/>
</dbReference>
<keyword evidence="4 6" id="KW-0804">Transcription</keyword>
<accession>A0A553PJT3</accession>
<dbReference type="InterPro" id="IPR024943">
    <property type="entry name" value="Enhancer_polycomb"/>
</dbReference>
<evidence type="ECO:0000313" key="9">
    <source>
        <dbReference type="EMBL" id="TRY77951.1"/>
    </source>
</evidence>
<dbReference type="AlphaFoldDB" id="A0A553PJT3"/>
<evidence type="ECO:0000259" key="8">
    <source>
        <dbReference type="Pfam" id="PF10513"/>
    </source>
</evidence>
<sequence length="624" mass="70059">MMPTKLNFRARTLDASKPLAIYCSEDLPDLNEIQAINRSVPAMPSGMEKEEEGEKHLQDILVLQEKGAHDDRALSTLVIPTPEVFGADVFYEGVYKSGFKLPRQYLHVQPFSADHDQPDYDMDEEDEAFLNDNLREEKKFEISELTFEDMLDRLEKNSGHNVVSPKEAKLLLKEDDELIMAVYDYWVDKRLRLKQPLIPQVKQDKRDGSSGANSNPYIAFRRRTEKMQTRKNRKNDEVSYEKMLKLRRDLGRAVTLLDLVKRREKYKKENLTLTLEIFEKRYSCGDFEGKVVHDFLATQRQQQSRVLQPAYQMKYAENWPTNHQHPASAGGSSSSISSTSNKRSYNKKKRIKTSQGVKSHHGGTGRNSGPEFGTSVGSSDDEVSGAASVTSPDDLDDEEVSGFTFKRKKNCHYLAPKLDEHGFEIAGGWPWEPTVDGGLAESKYRYSLASLTTPKPRCVGMIRRRVGRGGRIILDRAFHNHDEFWNSLDFNVFNRLSEPSTSDPDDLSEWPHYRPVTPPHVQEPTEGFDAQKVFRLSDSASVGLPTQPLKPCAAMINRSRTSGVHSQTKLGASSSSNSSGSVKAISVDSLIAQNAASAVVTNDMLDIFSPGRISSSSSSSVLPT</sequence>
<keyword evidence="3 6" id="KW-0805">Transcription regulation</keyword>
<evidence type="ECO:0000256" key="3">
    <source>
        <dbReference type="ARBA" id="ARBA00023015"/>
    </source>
</evidence>
<name>A0A553PJT3_TIGCA</name>
<evidence type="ECO:0000256" key="2">
    <source>
        <dbReference type="ARBA" id="ARBA00008035"/>
    </source>
</evidence>
<keyword evidence="10" id="KW-1185">Reference proteome</keyword>
<dbReference type="GO" id="GO:0035267">
    <property type="term" value="C:NuA4 histone acetyltransferase complex"/>
    <property type="evidence" value="ECO:0007669"/>
    <property type="project" value="InterPro"/>
</dbReference>
<dbReference type="Pfam" id="PF10513">
    <property type="entry name" value="EPL1"/>
    <property type="match status" value="1"/>
</dbReference>
<comment type="caution">
    <text evidence="9">The sequence shown here is derived from an EMBL/GenBank/DDBJ whole genome shotgun (WGS) entry which is preliminary data.</text>
</comment>
<comment type="similarity">
    <text evidence="2 6">Belongs to the enhancer of polycomb family.</text>
</comment>
<dbReference type="STRING" id="6832.A0A553PJT3"/>
<keyword evidence="5 6" id="KW-0539">Nucleus</keyword>
<dbReference type="Proteomes" id="UP000318571">
    <property type="component" value="Chromosome 11"/>
</dbReference>
<dbReference type="GO" id="GO:0006357">
    <property type="term" value="P:regulation of transcription by RNA polymerase II"/>
    <property type="evidence" value="ECO:0007669"/>
    <property type="project" value="InterPro"/>
</dbReference>
<evidence type="ECO:0000256" key="7">
    <source>
        <dbReference type="SAM" id="MobiDB-lite"/>
    </source>
</evidence>